<dbReference type="EMBL" id="CP113432">
    <property type="protein sequence ID" value="WAI48855.1"/>
    <property type="molecule type" value="Genomic_DNA"/>
</dbReference>
<evidence type="ECO:0000313" key="1">
    <source>
        <dbReference type="EMBL" id="WAI48855.1"/>
    </source>
</evidence>
<organism evidence="1 2">
    <name type="scientific">Pseudomonas triclosanedens</name>
    <dbReference type="NCBI Taxonomy" id="2961893"/>
    <lineage>
        <taxon>Bacteria</taxon>
        <taxon>Pseudomonadati</taxon>
        <taxon>Pseudomonadota</taxon>
        <taxon>Gammaproteobacteria</taxon>
        <taxon>Pseudomonadales</taxon>
        <taxon>Pseudomonadaceae</taxon>
        <taxon>Pseudomonas</taxon>
    </lineage>
</organism>
<reference evidence="1" key="1">
    <citation type="submission" date="2022-11" db="EMBL/GenBank/DDBJ databases">
        <title>Pseudomonas triclosanedens sp. nov., a triclosan degrader isolated from activated sludge.</title>
        <authorList>
            <person name="Yin Y."/>
            <person name="Lu Z."/>
        </authorList>
    </citation>
    <scope>NUCLEOTIDE SEQUENCE</scope>
    <source>
        <strain evidence="1">ZM23</strain>
    </source>
</reference>
<name>A0ABY6ZXY2_9PSED</name>
<evidence type="ECO:0000313" key="2">
    <source>
        <dbReference type="Proteomes" id="UP001163624"/>
    </source>
</evidence>
<accession>A0ABY6ZXY2</accession>
<dbReference type="Proteomes" id="UP001163624">
    <property type="component" value="Chromosome"/>
</dbReference>
<proteinExistence type="predicted"/>
<sequence length="55" mass="6023">MTGLKKGQDLGPHIDAQVRLFIRTERKQCIYYDMVVSGADAGKVFARGVMPALGI</sequence>
<dbReference type="RefSeq" id="WP_254472522.1">
    <property type="nucleotide sequence ID" value="NZ_CP113432.1"/>
</dbReference>
<keyword evidence="2" id="KW-1185">Reference proteome</keyword>
<protein>
    <submittedName>
        <fullName evidence="1">Uncharacterized protein</fullName>
    </submittedName>
</protein>
<gene>
    <name evidence="1" type="ORF">OU419_24400</name>
</gene>